<keyword evidence="3" id="KW-1185">Reference proteome</keyword>
<dbReference type="RefSeq" id="WP_090969928.1">
    <property type="nucleotide sequence ID" value="NZ_FNRT01000002.1"/>
</dbReference>
<dbReference type="InterPro" id="IPR019595">
    <property type="entry name" value="DUF2470"/>
</dbReference>
<protein>
    <recommendedName>
        <fullName evidence="1">DUF2470 domain-containing protein</fullName>
    </recommendedName>
</protein>
<dbReference type="InterPro" id="IPR037119">
    <property type="entry name" value="Haem_oxidase_HugZ-like_sf"/>
</dbReference>
<feature type="domain" description="DUF2470" evidence="1">
    <location>
        <begin position="145"/>
        <end position="218"/>
    </location>
</feature>
<dbReference type="Pfam" id="PF10615">
    <property type="entry name" value="DUF2470"/>
    <property type="match status" value="1"/>
</dbReference>
<gene>
    <name evidence="2" type="ORF">SAMN04489844_3087</name>
</gene>
<proteinExistence type="predicted"/>
<evidence type="ECO:0000259" key="1">
    <source>
        <dbReference type="Pfam" id="PF10615"/>
    </source>
</evidence>
<accession>A0A1H4VS67</accession>
<evidence type="ECO:0000313" key="3">
    <source>
        <dbReference type="Proteomes" id="UP000198742"/>
    </source>
</evidence>
<dbReference type="Proteomes" id="UP000198742">
    <property type="component" value="Unassembled WGS sequence"/>
</dbReference>
<dbReference type="OrthoDB" id="3770774at2"/>
<dbReference type="AlphaFoldDB" id="A0A1H4VS67"/>
<dbReference type="STRING" id="402596.SAMN04489844_3087"/>
<dbReference type="EMBL" id="FNRT01000002">
    <property type="protein sequence ID" value="SEC83720.1"/>
    <property type="molecule type" value="Genomic_DNA"/>
</dbReference>
<reference evidence="3" key="1">
    <citation type="submission" date="2016-10" db="EMBL/GenBank/DDBJ databases">
        <authorList>
            <person name="Varghese N."/>
            <person name="Submissions S."/>
        </authorList>
    </citation>
    <scope>NUCLEOTIDE SEQUENCE [LARGE SCALE GENOMIC DNA]</scope>
    <source>
        <strain evidence="3">DSM 22017</strain>
    </source>
</reference>
<sequence>MNPAEAALLARSVLSCPDAITLWVGEARRCVEDELYEVTCDMHGAPVFSASDESALLAAAHGGSEGMVEIASGLGAPASAHRRLSLVLQGRLVQRDSGCSCCGDPRSLVALDLSAVSLLSDEETLAVDVSRFRDHRHVLNPGYLQRTVEHANEAHELELRTAISTTFGVPLHSMLAASLVRVDPCGVDVTWLDASGSHPHRLDFVRPVTSPQELGAALRSHLHAGMC</sequence>
<evidence type="ECO:0000313" key="2">
    <source>
        <dbReference type="EMBL" id="SEC83720.1"/>
    </source>
</evidence>
<dbReference type="Gene3D" id="3.20.180.10">
    <property type="entry name" value="PNP-oxidase-like"/>
    <property type="match status" value="1"/>
</dbReference>
<name>A0A1H4VS67_9ACTN</name>
<organism evidence="2 3">
    <name type="scientific">Nocardioides exalbidus</name>
    <dbReference type="NCBI Taxonomy" id="402596"/>
    <lineage>
        <taxon>Bacteria</taxon>
        <taxon>Bacillati</taxon>
        <taxon>Actinomycetota</taxon>
        <taxon>Actinomycetes</taxon>
        <taxon>Propionibacteriales</taxon>
        <taxon>Nocardioidaceae</taxon>
        <taxon>Nocardioides</taxon>
    </lineage>
</organism>